<comment type="caution">
    <text evidence="2">The sequence shown here is derived from an EMBL/GenBank/DDBJ whole genome shotgun (WGS) entry which is preliminary data.</text>
</comment>
<evidence type="ECO:0000313" key="3">
    <source>
        <dbReference type="Proteomes" id="UP000224567"/>
    </source>
</evidence>
<accession>A0A2G2WBX2</accession>
<reference evidence="3" key="2">
    <citation type="journal article" date="2017" name="J. Anim. Genet.">
        <title>Multiple reference genome sequences of hot pepper reveal the massive evolution of plant disease resistance genes by retroduplication.</title>
        <authorList>
            <person name="Kim S."/>
            <person name="Park J."/>
            <person name="Yeom S.-I."/>
            <person name="Kim Y.-M."/>
            <person name="Seo E."/>
            <person name="Kim K.-T."/>
            <person name="Kim M.-S."/>
            <person name="Lee J.M."/>
            <person name="Cheong K."/>
            <person name="Shin H.-S."/>
            <person name="Kim S.-B."/>
            <person name="Han K."/>
            <person name="Lee J."/>
            <person name="Park M."/>
            <person name="Lee H.-A."/>
            <person name="Lee H.-Y."/>
            <person name="Lee Y."/>
            <person name="Oh S."/>
            <person name="Lee J.H."/>
            <person name="Choi E."/>
            <person name="Choi E."/>
            <person name="Lee S.E."/>
            <person name="Jeon J."/>
            <person name="Kim H."/>
            <person name="Choi G."/>
            <person name="Song H."/>
            <person name="Lee J."/>
            <person name="Lee S.-C."/>
            <person name="Kwon J.-K."/>
            <person name="Lee H.-Y."/>
            <person name="Koo N."/>
            <person name="Hong Y."/>
            <person name="Kim R.W."/>
            <person name="Kang W.-H."/>
            <person name="Huh J.H."/>
            <person name="Kang B.-C."/>
            <person name="Yang T.-J."/>
            <person name="Lee Y.-H."/>
            <person name="Bennetzen J.L."/>
            <person name="Choi D."/>
        </authorList>
    </citation>
    <scope>NUCLEOTIDE SEQUENCE [LARGE SCALE GENOMIC DNA]</scope>
    <source>
        <strain evidence="3">cv. PBC81</strain>
    </source>
</reference>
<dbReference type="EMBL" id="MLFT02000007">
    <property type="protein sequence ID" value="PHT42610.1"/>
    <property type="molecule type" value="Genomic_DNA"/>
</dbReference>
<dbReference type="Proteomes" id="UP000224567">
    <property type="component" value="Unassembled WGS sequence"/>
</dbReference>
<evidence type="ECO:0000313" key="2">
    <source>
        <dbReference type="EMBL" id="PHT42610.1"/>
    </source>
</evidence>
<dbReference type="OrthoDB" id="1305163at2759"/>
<proteinExistence type="predicted"/>
<feature type="region of interest" description="Disordered" evidence="1">
    <location>
        <begin position="1"/>
        <end position="26"/>
    </location>
</feature>
<keyword evidence="3" id="KW-1185">Reference proteome</keyword>
<evidence type="ECO:0000256" key="1">
    <source>
        <dbReference type="SAM" id="MobiDB-lite"/>
    </source>
</evidence>
<organism evidence="2 3">
    <name type="scientific">Capsicum baccatum</name>
    <name type="common">Peruvian pepper</name>
    <dbReference type="NCBI Taxonomy" id="33114"/>
    <lineage>
        <taxon>Eukaryota</taxon>
        <taxon>Viridiplantae</taxon>
        <taxon>Streptophyta</taxon>
        <taxon>Embryophyta</taxon>
        <taxon>Tracheophyta</taxon>
        <taxon>Spermatophyta</taxon>
        <taxon>Magnoliopsida</taxon>
        <taxon>eudicotyledons</taxon>
        <taxon>Gunneridae</taxon>
        <taxon>Pentapetalae</taxon>
        <taxon>asterids</taxon>
        <taxon>lamiids</taxon>
        <taxon>Solanales</taxon>
        <taxon>Solanaceae</taxon>
        <taxon>Solanoideae</taxon>
        <taxon>Capsiceae</taxon>
        <taxon>Capsicum</taxon>
    </lineage>
</organism>
<sequence>MPNNRENLGKRPQGYDQWNTQSNRDQDMGINSIKVSHPNFKCESDLEVYHSWESSGEKIYQVNEITKENKSFYAIGHNEGYGNMWQNYLKRFGNALNNGQPPPWNTLKGLMRQRLDEIMRRNF</sequence>
<gene>
    <name evidence="2" type="ORF">CQW23_16635</name>
</gene>
<protein>
    <submittedName>
        <fullName evidence="2">Uncharacterized protein</fullName>
    </submittedName>
</protein>
<dbReference type="AlphaFoldDB" id="A0A2G2WBX2"/>
<name>A0A2G2WBX2_CAPBA</name>
<reference evidence="2 3" key="1">
    <citation type="journal article" date="2017" name="Genome Biol.">
        <title>New reference genome sequences of hot pepper reveal the massive evolution of plant disease-resistance genes by retroduplication.</title>
        <authorList>
            <person name="Kim S."/>
            <person name="Park J."/>
            <person name="Yeom S.I."/>
            <person name="Kim Y.M."/>
            <person name="Seo E."/>
            <person name="Kim K.T."/>
            <person name="Kim M.S."/>
            <person name="Lee J.M."/>
            <person name="Cheong K."/>
            <person name="Shin H.S."/>
            <person name="Kim S.B."/>
            <person name="Han K."/>
            <person name="Lee J."/>
            <person name="Park M."/>
            <person name="Lee H.A."/>
            <person name="Lee H.Y."/>
            <person name="Lee Y."/>
            <person name="Oh S."/>
            <person name="Lee J.H."/>
            <person name="Choi E."/>
            <person name="Choi E."/>
            <person name="Lee S.E."/>
            <person name="Jeon J."/>
            <person name="Kim H."/>
            <person name="Choi G."/>
            <person name="Song H."/>
            <person name="Lee J."/>
            <person name="Lee S.C."/>
            <person name="Kwon J.K."/>
            <person name="Lee H.Y."/>
            <person name="Koo N."/>
            <person name="Hong Y."/>
            <person name="Kim R.W."/>
            <person name="Kang W.H."/>
            <person name="Huh J.H."/>
            <person name="Kang B.C."/>
            <person name="Yang T.J."/>
            <person name="Lee Y.H."/>
            <person name="Bennetzen J.L."/>
            <person name="Choi D."/>
        </authorList>
    </citation>
    <scope>NUCLEOTIDE SEQUENCE [LARGE SCALE GENOMIC DNA]</scope>
    <source>
        <strain evidence="3">cv. PBC81</strain>
    </source>
</reference>